<organism evidence="3 4">
    <name type="scientific">Aspergillus lucknowensis</name>
    <dbReference type="NCBI Taxonomy" id="176173"/>
    <lineage>
        <taxon>Eukaryota</taxon>
        <taxon>Fungi</taxon>
        <taxon>Dikarya</taxon>
        <taxon>Ascomycota</taxon>
        <taxon>Pezizomycotina</taxon>
        <taxon>Eurotiomycetes</taxon>
        <taxon>Eurotiomycetidae</taxon>
        <taxon>Eurotiales</taxon>
        <taxon>Aspergillaceae</taxon>
        <taxon>Aspergillus</taxon>
        <taxon>Aspergillus subgen. Nidulantes</taxon>
    </lineage>
</organism>
<accession>A0ABR4LI86</accession>
<feature type="domain" description="TLDc" evidence="2">
    <location>
        <begin position="343"/>
        <end position="556"/>
    </location>
</feature>
<dbReference type="InterPro" id="IPR006571">
    <property type="entry name" value="TLDc_dom"/>
</dbReference>
<feature type="compositionally biased region" description="Basic and acidic residues" evidence="1">
    <location>
        <begin position="147"/>
        <end position="170"/>
    </location>
</feature>
<gene>
    <name evidence="3" type="ORF">BJX67DRAFT_228000</name>
</gene>
<evidence type="ECO:0000259" key="2">
    <source>
        <dbReference type="PROSITE" id="PS51886"/>
    </source>
</evidence>
<dbReference type="GeneID" id="98140934"/>
<dbReference type="PROSITE" id="PS51886">
    <property type="entry name" value="TLDC"/>
    <property type="match status" value="1"/>
</dbReference>
<feature type="region of interest" description="Disordered" evidence="1">
    <location>
        <begin position="147"/>
        <end position="175"/>
    </location>
</feature>
<dbReference type="Pfam" id="PF07534">
    <property type="entry name" value="TLD"/>
    <property type="match status" value="1"/>
</dbReference>
<dbReference type="EMBL" id="JBFXLQ010000043">
    <property type="protein sequence ID" value="KAL2864211.1"/>
    <property type="molecule type" value="Genomic_DNA"/>
</dbReference>
<proteinExistence type="predicted"/>
<comment type="caution">
    <text evidence="3">The sequence shown here is derived from an EMBL/GenBank/DDBJ whole genome shotgun (WGS) entry which is preliminary data.</text>
</comment>
<reference evidence="3 4" key="1">
    <citation type="submission" date="2024-07" db="EMBL/GenBank/DDBJ databases">
        <title>Section-level genome sequencing and comparative genomics of Aspergillus sections Usti and Cavernicolus.</title>
        <authorList>
            <consortium name="Lawrence Berkeley National Laboratory"/>
            <person name="Nybo J.L."/>
            <person name="Vesth T.C."/>
            <person name="Theobald S."/>
            <person name="Frisvad J.C."/>
            <person name="Larsen T.O."/>
            <person name="Kjaerboelling I."/>
            <person name="Rothschild-Mancinelli K."/>
            <person name="Lyhne E.K."/>
            <person name="Kogle M.E."/>
            <person name="Barry K."/>
            <person name="Clum A."/>
            <person name="Na H."/>
            <person name="Ledsgaard L."/>
            <person name="Lin J."/>
            <person name="Lipzen A."/>
            <person name="Kuo A."/>
            <person name="Riley R."/>
            <person name="Mondo S."/>
            <person name="Labutti K."/>
            <person name="Haridas S."/>
            <person name="Pangalinan J."/>
            <person name="Salamov A.A."/>
            <person name="Simmons B.A."/>
            <person name="Magnuson J.K."/>
            <person name="Chen J."/>
            <person name="Drula E."/>
            <person name="Henrissat B."/>
            <person name="Wiebenga A."/>
            <person name="Lubbers R.J."/>
            <person name="Gomes A.C."/>
            <person name="Macurrencykelacurrency M.R."/>
            <person name="Stajich J."/>
            <person name="Grigoriev I.V."/>
            <person name="Mortensen U.H."/>
            <person name="De Vries R.P."/>
            <person name="Baker S.E."/>
            <person name="Andersen M.R."/>
        </authorList>
    </citation>
    <scope>NUCLEOTIDE SEQUENCE [LARGE SCALE GENOMIC DNA]</scope>
    <source>
        <strain evidence="3 4">CBS 449.75</strain>
    </source>
</reference>
<evidence type="ECO:0000313" key="4">
    <source>
        <dbReference type="Proteomes" id="UP001610432"/>
    </source>
</evidence>
<evidence type="ECO:0000313" key="3">
    <source>
        <dbReference type="EMBL" id="KAL2864211.1"/>
    </source>
</evidence>
<dbReference type="RefSeq" id="XP_070883190.1">
    <property type="nucleotide sequence ID" value="XM_071025862.1"/>
</dbReference>
<sequence>MGLSQSQEDSGHAPSPEHLSLLLAERFATKCFTPLELTHFKDNFFTRATDQGGLKYWNEKTLSDFLGVPDHSDVRCPLDAGPVIFRMVSYLGAFPFQNTLAPSVLTFEAMVKIAVLLTERYGKVLRRGRRDRIRLLFGSLADVGRKDVEKPAEKEEHAEEAAASHAHGFDIDAPANDDYDDDEDDDLALAALESLDAIEVFKHDSRIDRKVYETRISVSTFRRLLMLLLVIAPLKPLEDVCIYTSDLNDERMNAVRTAADNILAAFAQEPSGGISYKTFADTITTSFPYLFDPLTPLFEHLLFSKNLDFSQKRGSDAAETTLTPNPPETATVSITLPGSFESTILSPSVISHLSFFLPSTSVNQNILRGNIRLHPVFSTSAHGSSLTSFSHNVLTWQSGTLLLLEGVDTELGTTLTIGCHLPQPWKSSTSSSPSLSTSVLPSLFRLSPKHTLLQGNPSPSILDKSSMPTAYFSQHHGISIGCQIPPSSRTRKLPPTPHGAGSLIIDTSLEVAEFHISPVRHDGVFLPPGSISGTGPSTKPTKTVIDIYTLEIWGLVPEPETSSSSALSQGMRGQSAVEIQQAQWDFEAREAERRRHVNLKAGAGDSAVEQARWLLETAGIIGDSGRSGGST</sequence>
<evidence type="ECO:0000256" key="1">
    <source>
        <dbReference type="SAM" id="MobiDB-lite"/>
    </source>
</evidence>
<dbReference type="Proteomes" id="UP001610432">
    <property type="component" value="Unassembled WGS sequence"/>
</dbReference>
<name>A0ABR4LI86_9EURO</name>
<protein>
    <submittedName>
        <fullName evidence="3">TLD-domain-containing protein</fullName>
    </submittedName>
</protein>
<keyword evidence="4" id="KW-1185">Reference proteome</keyword>